<comment type="pathway">
    <text evidence="3 7">Carbohydrate degradation; pentose phosphate pathway; D-ribulose 5-phosphate from D-glucose 6-phosphate (oxidative stage): step 2/3.</text>
</comment>
<proteinExistence type="inferred from homology"/>
<dbReference type="UniPathway" id="UPA00115">
    <property type="reaction ID" value="UER00409"/>
</dbReference>
<dbReference type="PANTHER" id="PTHR11054:SF0">
    <property type="entry name" value="6-PHOSPHOGLUCONOLACTONASE"/>
    <property type="match status" value="1"/>
</dbReference>
<evidence type="ECO:0000256" key="1">
    <source>
        <dbReference type="ARBA" id="ARBA00000832"/>
    </source>
</evidence>
<dbReference type="PANTHER" id="PTHR11054">
    <property type="entry name" value="6-PHOSPHOGLUCONOLACTONASE"/>
    <property type="match status" value="1"/>
</dbReference>
<comment type="function">
    <text evidence="2 7">Hydrolysis of 6-phosphogluconolactone to 6-phosphogluconate.</text>
</comment>
<evidence type="ECO:0000313" key="10">
    <source>
        <dbReference type="Proteomes" id="UP000093514"/>
    </source>
</evidence>
<evidence type="ECO:0000256" key="3">
    <source>
        <dbReference type="ARBA" id="ARBA00004961"/>
    </source>
</evidence>
<reference evidence="10" key="1">
    <citation type="submission" date="2016-07" db="EMBL/GenBank/DDBJ databases">
        <authorList>
            <person name="Florea S."/>
            <person name="Webb J.S."/>
            <person name="Jaromczyk J."/>
            <person name="Schardl C.L."/>
        </authorList>
    </citation>
    <scope>NUCLEOTIDE SEQUENCE [LARGE SCALE GENOMIC DNA]</scope>
    <source>
        <strain evidence="10">Z6</strain>
    </source>
</reference>
<evidence type="ECO:0000256" key="5">
    <source>
        <dbReference type="ARBA" id="ARBA00013198"/>
    </source>
</evidence>
<evidence type="ECO:0000256" key="4">
    <source>
        <dbReference type="ARBA" id="ARBA00010662"/>
    </source>
</evidence>
<keyword evidence="7" id="KW-0378">Hydrolase</keyword>
<reference evidence="9 10" key="2">
    <citation type="submission" date="2016-08" db="EMBL/GenBank/DDBJ databases">
        <title>Orenia metallireducens sp. nov. strain Z6, a Novel Metal-reducing Firmicute from the Deep Subsurface.</title>
        <authorList>
            <person name="Maxim B.I."/>
            <person name="Kenneth K."/>
            <person name="Flynn T.M."/>
            <person name="Oloughlin E.J."/>
            <person name="Locke R.A."/>
            <person name="Weber J.R."/>
            <person name="Egan S.M."/>
            <person name="Mackie R.I."/>
            <person name="Cann I.K."/>
        </authorList>
    </citation>
    <scope>NUCLEOTIDE SEQUENCE [LARGE SCALE GENOMIC DNA]</scope>
    <source>
        <strain evidence="9 10">Z6</strain>
    </source>
</reference>
<dbReference type="Gene3D" id="3.40.50.1360">
    <property type="match status" value="1"/>
</dbReference>
<dbReference type="RefSeq" id="WP_068715761.1">
    <property type="nucleotide sequence ID" value="NZ_LWDV01000007.1"/>
</dbReference>
<dbReference type="EC" id="3.1.1.31" evidence="5 7"/>
<gene>
    <name evidence="7" type="primary">pgl</name>
    <name evidence="9" type="ORF">U472_04030</name>
</gene>
<evidence type="ECO:0000256" key="6">
    <source>
        <dbReference type="ARBA" id="ARBA00020337"/>
    </source>
</evidence>
<dbReference type="InterPro" id="IPR005900">
    <property type="entry name" value="6-phosphogluconolactonase_DevB"/>
</dbReference>
<dbReference type="Proteomes" id="UP000093514">
    <property type="component" value="Unassembled WGS sequence"/>
</dbReference>
<dbReference type="GO" id="GO:0005975">
    <property type="term" value="P:carbohydrate metabolic process"/>
    <property type="evidence" value="ECO:0007669"/>
    <property type="project" value="UniProtKB-UniRule"/>
</dbReference>
<dbReference type="InterPro" id="IPR006148">
    <property type="entry name" value="Glc/Gal-6P_isomerase"/>
</dbReference>
<dbReference type="InterPro" id="IPR037171">
    <property type="entry name" value="NagB/RpiA_transferase-like"/>
</dbReference>
<evidence type="ECO:0000256" key="2">
    <source>
        <dbReference type="ARBA" id="ARBA00002681"/>
    </source>
</evidence>
<dbReference type="SUPFAM" id="SSF100950">
    <property type="entry name" value="NagB/RpiA/CoA transferase-like"/>
    <property type="match status" value="1"/>
</dbReference>
<comment type="caution">
    <text evidence="9">The sequence shown here is derived from an EMBL/GenBank/DDBJ whole genome shotgun (WGS) entry which is preliminary data.</text>
</comment>
<evidence type="ECO:0000259" key="8">
    <source>
        <dbReference type="Pfam" id="PF01182"/>
    </source>
</evidence>
<name>A0A1C0ABK5_9FIRM</name>
<evidence type="ECO:0000256" key="7">
    <source>
        <dbReference type="RuleBase" id="RU365095"/>
    </source>
</evidence>
<feature type="domain" description="Glucosamine/galactosamine-6-phosphate isomerase" evidence="8">
    <location>
        <begin position="9"/>
        <end position="219"/>
    </location>
</feature>
<dbReference type="NCBIfam" id="TIGR01198">
    <property type="entry name" value="pgl"/>
    <property type="match status" value="1"/>
</dbReference>
<dbReference type="OrthoDB" id="9810967at2"/>
<sequence>MERIVGIRKELEEQVAKRMVKGIENLLQENDYLVLGIVGGSSVAGIFSYLKEYSIDWNKVHIFMADERLVPLDSDESNYKLAKEAFLDELIGTGKLPKKNLHPFVYDPNQKDYGLNSYIKDLNQYGGKMDIILLSAGEDGHTASLFPNHPSIEDESEAYILVDNSPKPPVKRISASKNLLLKAKESFLLFFGEQKFDAYRRFSDEDISIKECPSKLVKSIDKSYIFTDIEE</sequence>
<organism evidence="9 10">
    <name type="scientific">Orenia metallireducens</name>
    <dbReference type="NCBI Taxonomy" id="1413210"/>
    <lineage>
        <taxon>Bacteria</taxon>
        <taxon>Bacillati</taxon>
        <taxon>Bacillota</taxon>
        <taxon>Clostridia</taxon>
        <taxon>Halanaerobiales</taxon>
        <taxon>Halobacteroidaceae</taxon>
        <taxon>Orenia</taxon>
    </lineage>
</organism>
<dbReference type="EMBL" id="LWDV01000007">
    <property type="protein sequence ID" value="OCL27728.1"/>
    <property type="molecule type" value="Genomic_DNA"/>
</dbReference>
<dbReference type="GO" id="GO:0006098">
    <property type="term" value="P:pentose-phosphate shunt"/>
    <property type="evidence" value="ECO:0007669"/>
    <property type="project" value="UniProtKB-UniPathway"/>
</dbReference>
<dbReference type="CDD" id="cd01400">
    <property type="entry name" value="6PGL"/>
    <property type="match status" value="1"/>
</dbReference>
<evidence type="ECO:0000313" key="9">
    <source>
        <dbReference type="EMBL" id="OCL27728.1"/>
    </source>
</evidence>
<dbReference type="AlphaFoldDB" id="A0A1C0ABK5"/>
<dbReference type="GO" id="GO:0017057">
    <property type="term" value="F:6-phosphogluconolactonase activity"/>
    <property type="evidence" value="ECO:0007669"/>
    <property type="project" value="UniProtKB-UniRule"/>
</dbReference>
<dbReference type="Pfam" id="PF01182">
    <property type="entry name" value="Glucosamine_iso"/>
    <property type="match status" value="1"/>
</dbReference>
<comment type="similarity">
    <text evidence="4 7">Belongs to the glucosamine/galactosamine-6-phosphate isomerase family. 6-phosphogluconolactonase subfamily.</text>
</comment>
<dbReference type="InterPro" id="IPR039104">
    <property type="entry name" value="6PGL"/>
</dbReference>
<accession>A0A1C0ABK5</accession>
<keyword evidence="10" id="KW-1185">Reference proteome</keyword>
<protein>
    <recommendedName>
        <fullName evidence="6 7">6-phosphogluconolactonase</fullName>
        <shortName evidence="7">6PGL</shortName>
        <ecNumber evidence="5 7">3.1.1.31</ecNumber>
    </recommendedName>
</protein>
<comment type="catalytic activity">
    <reaction evidence="1 7">
        <text>6-phospho-D-glucono-1,5-lactone + H2O = 6-phospho-D-gluconate + H(+)</text>
        <dbReference type="Rhea" id="RHEA:12556"/>
        <dbReference type="ChEBI" id="CHEBI:15377"/>
        <dbReference type="ChEBI" id="CHEBI:15378"/>
        <dbReference type="ChEBI" id="CHEBI:57955"/>
        <dbReference type="ChEBI" id="CHEBI:58759"/>
        <dbReference type="EC" id="3.1.1.31"/>
    </reaction>
</comment>